<keyword evidence="3" id="KW-1185">Reference proteome</keyword>
<dbReference type="AlphaFoldDB" id="A0A6V8LN66"/>
<organism evidence="2 3">
    <name type="scientific">Fundidesulfovibrio magnetotacticus</name>
    <dbReference type="NCBI Taxonomy" id="2730080"/>
    <lineage>
        <taxon>Bacteria</taxon>
        <taxon>Pseudomonadati</taxon>
        <taxon>Thermodesulfobacteriota</taxon>
        <taxon>Desulfovibrionia</taxon>
        <taxon>Desulfovibrionales</taxon>
        <taxon>Desulfovibrionaceae</taxon>
        <taxon>Fundidesulfovibrio</taxon>
    </lineage>
</organism>
<dbReference type="InterPro" id="IPR036061">
    <property type="entry name" value="CheW-like_dom_sf"/>
</dbReference>
<evidence type="ECO:0000259" key="1">
    <source>
        <dbReference type="PROSITE" id="PS50851"/>
    </source>
</evidence>
<sequence>MLCVTLRAAGARFAIPARDILEVAPLVELAPLPGAPPYVAGLMNLRGRSIPVADLTVLLAGRPSRRFASTRILCAATPEGLAVGLMAERVLKTLAIDPDAVAPPGAPAAPWVTGVAGGEELVQILDVARVLPPELLRALSRTADAPDNRVPAEAVP</sequence>
<dbReference type="SUPFAM" id="SSF50341">
    <property type="entry name" value="CheW-like"/>
    <property type="match status" value="1"/>
</dbReference>
<dbReference type="Gene3D" id="2.40.50.180">
    <property type="entry name" value="CheA-289, Domain 4"/>
    <property type="match status" value="1"/>
</dbReference>
<feature type="domain" description="CheW-like" evidence="1">
    <location>
        <begin position="1"/>
        <end position="136"/>
    </location>
</feature>
<evidence type="ECO:0000313" key="2">
    <source>
        <dbReference type="EMBL" id="GFK93104.1"/>
    </source>
</evidence>
<accession>A0A6V8LN66</accession>
<dbReference type="Gene3D" id="2.30.30.40">
    <property type="entry name" value="SH3 Domains"/>
    <property type="match status" value="1"/>
</dbReference>
<dbReference type="PROSITE" id="PS50851">
    <property type="entry name" value="CHEW"/>
    <property type="match status" value="1"/>
</dbReference>
<comment type="caution">
    <text evidence="2">The sequence shown here is derived from an EMBL/GenBank/DDBJ whole genome shotgun (WGS) entry which is preliminary data.</text>
</comment>
<dbReference type="EMBL" id="BLTE01000003">
    <property type="protein sequence ID" value="GFK93104.1"/>
    <property type="molecule type" value="Genomic_DNA"/>
</dbReference>
<proteinExistence type="predicted"/>
<dbReference type="GO" id="GO:0007165">
    <property type="term" value="P:signal transduction"/>
    <property type="evidence" value="ECO:0007669"/>
    <property type="project" value="InterPro"/>
</dbReference>
<reference evidence="2 3" key="2">
    <citation type="submission" date="2020-05" db="EMBL/GenBank/DDBJ databases">
        <title>Draft genome sequence of Desulfovibrio sp. strainFSS-1.</title>
        <authorList>
            <person name="Shimoshige H."/>
            <person name="Kobayashi H."/>
            <person name="Maekawa T."/>
        </authorList>
    </citation>
    <scope>NUCLEOTIDE SEQUENCE [LARGE SCALE GENOMIC DNA]</scope>
    <source>
        <strain evidence="2 3">SIID29052-01</strain>
    </source>
</reference>
<gene>
    <name evidence="2" type="ORF">NNJEOMEG_00933</name>
</gene>
<dbReference type="RefSeq" id="WP_173081813.1">
    <property type="nucleotide sequence ID" value="NZ_BLTE01000003.1"/>
</dbReference>
<dbReference type="SMART" id="SM00260">
    <property type="entry name" value="CheW"/>
    <property type="match status" value="1"/>
</dbReference>
<reference evidence="2 3" key="1">
    <citation type="submission" date="2020-04" db="EMBL/GenBank/DDBJ databases">
        <authorList>
            <consortium name="Desulfovibrio sp. FSS-1 genome sequencing consortium"/>
            <person name="Shimoshige H."/>
            <person name="Kobayashi H."/>
            <person name="Maekawa T."/>
        </authorList>
    </citation>
    <scope>NUCLEOTIDE SEQUENCE [LARGE SCALE GENOMIC DNA]</scope>
    <source>
        <strain evidence="2 3">SIID29052-01</strain>
    </source>
</reference>
<protein>
    <recommendedName>
        <fullName evidence="1">CheW-like domain-containing protein</fullName>
    </recommendedName>
</protein>
<dbReference type="InterPro" id="IPR002545">
    <property type="entry name" value="CheW-lke_dom"/>
</dbReference>
<dbReference type="PANTHER" id="PTHR22617">
    <property type="entry name" value="CHEMOTAXIS SENSOR HISTIDINE KINASE-RELATED"/>
    <property type="match status" value="1"/>
</dbReference>
<dbReference type="GO" id="GO:0006935">
    <property type="term" value="P:chemotaxis"/>
    <property type="evidence" value="ECO:0007669"/>
    <property type="project" value="InterPro"/>
</dbReference>
<evidence type="ECO:0000313" key="3">
    <source>
        <dbReference type="Proteomes" id="UP000494245"/>
    </source>
</evidence>
<dbReference type="GO" id="GO:0005829">
    <property type="term" value="C:cytosol"/>
    <property type="evidence" value="ECO:0007669"/>
    <property type="project" value="TreeGrafter"/>
</dbReference>
<name>A0A6V8LN66_9BACT</name>
<dbReference type="Pfam" id="PF01584">
    <property type="entry name" value="CheW"/>
    <property type="match status" value="1"/>
</dbReference>
<dbReference type="Proteomes" id="UP000494245">
    <property type="component" value="Unassembled WGS sequence"/>
</dbReference>
<dbReference type="InterPro" id="IPR039315">
    <property type="entry name" value="CheW"/>
</dbReference>
<dbReference type="PANTHER" id="PTHR22617:SF43">
    <property type="entry name" value="PROTEIN PILI"/>
    <property type="match status" value="1"/>
</dbReference>